<dbReference type="Pfam" id="PF09339">
    <property type="entry name" value="HTH_IclR"/>
    <property type="match status" value="1"/>
</dbReference>
<dbReference type="EMBL" id="JAROCY010000018">
    <property type="protein sequence ID" value="MDF8334946.1"/>
    <property type="molecule type" value="Genomic_DNA"/>
</dbReference>
<dbReference type="PANTHER" id="PTHR30136">
    <property type="entry name" value="HELIX-TURN-HELIX TRANSCRIPTIONAL REGULATOR, ICLR FAMILY"/>
    <property type="match status" value="1"/>
</dbReference>
<dbReference type="InterPro" id="IPR036388">
    <property type="entry name" value="WH-like_DNA-bd_sf"/>
</dbReference>
<evidence type="ECO:0000259" key="3">
    <source>
        <dbReference type="PROSITE" id="PS51077"/>
    </source>
</evidence>
<gene>
    <name evidence="4" type="ORF">POM99_17190</name>
</gene>
<proteinExistence type="predicted"/>
<evidence type="ECO:0000313" key="4">
    <source>
        <dbReference type="EMBL" id="MDF8334946.1"/>
    </source>
</evidence>
<organism evidence="4 5">
    <name type="scientific">Novosphingobium cyanobacteriorum</name>
    <dbReference type="NCBI Taxonomy" id="3024215"/>
    <lineage>
        <taxon>Bacteria</taxon>
        <taxon>Pseudomonadati</taxon>
        <taxon>Pseudomonadota</taxon>
        <taxon>Alphaproteobacteria</taxon>
        <taxon>Sphingomonadales</taxon>
        <taxon>Sphingomonadaceae</taxon>
        <taxon>Novosphingobium</taxon>
    </lineage>
</organism>
<dbReference type="PANTHER" id="PTHR30136:SF35">
    <property type="entry name" value="HTH-TYPE TRANSCRIPTIONAL REGULATOR RV1719"/>
    <property type="match status" value="1"/>
</dbReference>
<keyword evidence="5" id="KW-1185">Reference proteome</keyword>
<dbReference type="SUPFAM" id="SSF46785">
    <property type="entry name" value="Winged helix' DNA-binding domain"/>
    <property type="match status" value="1"/>
</dbReference>
<dbReference type="Proteomes" id="UP001222770">
    <property type="component" value="Unassembled WGS sequence"/>
</dbReference>
<keyword evidence="2" id="KW-0804">Transcription</keyword>
<dbReference type="Gene3D" id="3.30.450.40">
    <property type="match status" value="1"/>
</dbReference>
<dbReference type="InterPro" id="IPR005471">
    <property type="entry name" value="Tscrpt_reg_IclR_N"/>
</dbReference>
<reference evidence="4 5" key="1">
    <citation type="submission" date="2023-03" db="EMBL/GenBank/DDBJ databases">
        <title>Novosphingobium cyanobacteriorum sp. nov., isolated from a eutrophic reservoir during the Microcystis bloom period.</title>
        <authorList>
            <person name="Kang M."/>
            <person name="Le V."/>
            <person name="Ko S.-R."/>
            <person name="Lee S.-A."/>
            <person name="Ahn C.-Y."/>
        </authorList>
    </citation>
    <scope>NUCLEOTIDE SEQUENCE [LARGE SCALE GENOMIC DNA]</scope>
    <source>
        <strain evidence="4 5">HBC54</strain>
    </source>
</reference>
<dbReference type="InterPro" id="IPR029016">
    <property type="entry name" value="GAF-like_dom_sf"/>
</dbReference>
<evidence type="ECO:0000313" key="5">
    <source>
        <dbReference type="Proteomes" id="UP001222770"/>
    </source>
</evidence>
<dbReference type="InterPro" id="IPR050707">
    <property type="entry name" value="HTH_MetabolicPath_Reg"/>
</dbReference>
<dbReference type="SUPFAM" id="SSF55781">
    <property type="entry name" value="GAF domain-like"/>
    <property type="match status" value="1"/>
</dbReference>
<dbReference type="SMART" id="SM00346">
    <property type="entry name" value="HTH_ICLR"/>
    <property type="match status" value="1"/>
</dbReference>
<feature type="domain" description="HTH iclR-type" evidence="3">
    <location>
        <begin position="10"/>
        <end position="72"/>
    </location>
</feature>
<evidence type="ECO:0000256" key="2">
    <source>
        <dbReference type="ARBA" id="ARBA00023163"/>
    </source>
</evidence>
<evidence type="ECO:0000256" key="1">
    <source>
        <dbReference type="ARBA" id="ARBA00023015"/>
    </source>
</evidence>
<keyword evidence="1" id="KW-0805">Transcription regulation</keyword>
<dbReference type="RefSeq" id="WP_277279717.1">
    <property type="nucleotide sequence ID" value="NZ_JAROCY010000018.1"/>
</dbReference>
<dbReference type="InterPro" id="IPR036390">
    <property type="entry name" value="WH_DNA-bd_sf"/>
</dbReference>
<comment type="caution">
    <text evidence="4">The sequence shown here is derived from an EMBL/GenBank/DDBJ whole genome shotgun (WGS) entry which is preliminary data.</text>
</comment>
<dbReference type="PROSITE" id="PS51077">
    <property type="entry name" value="HTH_ICLR"/>
    <property type="match status" value="1"/>
</dbReference>
<name>A0ABT6CM01_9SPHN</name>
<sequence length="265" mass="29140">MATVLREKKIKSADRVLEIFEMFSADRQEVTVMDVARTLNVPQSSTSELLGSLVRRGYLQRDRAARTFRPTARVALLGAWVQPQLFRHGRLLPMMDSLQEETGEGVVLASMIGLDIKHVHVVGDSLPEALASGTEHHVLHSPFGIALLSAMYRGNVRALVHRLNAESDPSLHVRYSDLEVQLNRASKQGYVVGELGNGVAAVVVLLPQRLGEEQLVIGIAGSSERIHASCGQLVQTLRGAIANRFVPRTRPELREVERAQIAAVH</sequence>
<accession>A0ABT6CM01</accession>
<protein>
    <submittedName>
        <fullName evidence="4">Helix-turn-helix domain-containing protein</fullName>
    </submittedName>
</protein>
<dbReference type="Gene3D" id="1.10.10.10">
    <property type="entry name" value="Winged helix-like DNA-binding domain superfamily/Winged helix DNA-binding domain"/>
    <property type="match status" value="1"/>
</dbReference>